<evidence type="ECO:0000313" key="1">
    <source>
        <dbReference type="EnsemblMetazoa" id="XP_026302118"/>
    </source>
</evidence>
<evidence type="ECO:0000313" key="2">
    <source>
        <dbReference type="Proteomes" id="UP000005203"/>
    </source>
</evidence>
<dbReference type="GeneID" id="113219417"/>
<organism evidence="1">
    <name type="scientific">Apis mellifera</name>
    <name type="common">Honeybee</name>
    <dbReference type="NCBI Taxonomy" id="7460"/>
    <lineage>
        <taxon>Eukaryota</taxon>
        <taxon>Metazoa</taxon>
        <taxon>Ecdysozoa</taxon>
        <taxon>Arthropoda</taxon>
        <taxon>Hexapoda</taxon>
        <taxon>Insecta</taxon>
        <taxon>Pterygota</taxon>
        <taxon>Neoptera</taxon>
        <taxon>Endopterygota</taxon>
        <taxon>Hymenoptera</taxon>
        <taxon>Apocrita</taxon>
        <taxon>Aculeata</taxon>
        <taxon>Apoidea</taxon>
        <taxon>Anthophila</taxon>
        <taxon>Apidae</taxon>
        <taxon>Apis</taxon>
    </lineage>
</organism>
<gene>
    <name evidence="3" type="primary">LOC113219417</name>
</gene>
<protein>
    <submittedName>
        <fullName evidence="3">Uncharacterized protein LOC113219417</fullName>
    </submittedName>
</protein>
<dbReference type="AlphaFoldDB" id="A0A7M7MXG2"/>
<dbReference type="OrthoDB" id="7610078at2759"/>
<evidence type="ECO:0000313" key="3">
    <source>
        <dbReference type="RefSeq" id="XP_026302118.1"/>
    </source>
</evidence>
<sequence>MTKIKQKKLSDMLNNASNEQLLIKEKKRKQKLLKDVISQEEILEKIPQKKQKLLENALTYNMIQKRKYLETHESNANKKRKILVEQDFSLPSNSGSTTHFDVADIQKIKKKKKVSFRNKILGRNFR</sequence>
<dbReference type="RefSeq" id="XP_026302118.1">
    <property type="nucleotide sequence ID" value="XM_026446333.1"/>
</dbReference>
<proteinExistence type="predicted"/>
<dbReference type="Proteomes" id="UP000005203">
    <property type="component" value="Linkage group LG1"/>
</dbReference>
<accession>A0A8B8HEH5</accession>
<reference evidence="1" key="1">
    <citation type="submission" date="2021-01" db="UniProtKB">
        <authorList>
            <consortium name="EnsemblMetazoa"/>
        </authorList>
    </citation>
    <scope>IDENTIFICATION</scope>
    <source>
        <strain evidence="1">DH4</strain>
    </source>
</reference>
<accession>A0A7M7MXG2</accession>
<reference evidence="3" key="2">
    <citation type="submission" date="2025-04" db="UniProtKB">
        <authorList>
            <consortium name="RefSeq"/>
        </authorList>
    </citation>
    <scope>IDENTIFICATION</scope>
    <source>
        <strain evidence="3">DH4</strain>
        <tissue evidence="3">Whole body</tissue>
    </source>
</reference>
<keyword evidence="2" id="KW-1185">Reference proteome</keyword>
<dbReference type="KEGG" id="ame:113219417"/>
<dbReference type="EnsemblMetazoa" id="XM_026446333">
    <property type="protein sequence ID" value="XP_026302118"/>
    <property type="gene ID" value="LOC113219417"/>
</dbReference>
<reference evidence="2" key="3">
    <citation type="submission" date="2025-05" db="UniProtKB">
        <authorList>
            <consortium name="RefSeq"/>
        </authorList>
    </citation>
    <scope>NUCLEOTIDE SEQUENCE [LARGE SCALE GENOMIC DNA]</scope>
    <source>
        <strain evidence="2">DH4</strain>
    </source>
</reference>
<name>A0A7M7MXG2_APIME</name>